<comment type="caution">
    <text evidence="5">The sequence shown here is derived from an EMBL/GenBank/DDBJ whole genome shotgun (WGS) entry which is preliminary data.</text>
</comment>
<accession>A0ABP8KRQ6</accession>
<keyword evidence="2" id="KW-0238">DNA-binding</keyword>
<evidence type="ECO:0000313" key="6">
    <source>
        <dbReference type="Proteomes" id="UP001500936"/>
    </source>
</evidence>
<dbReference type="SMART" id="SM00342">
    <property type="entry name" value="HTH_ARAC"/>
    <property type="match status" value="1"/>
</dbReference>
<evidence type="ECO:0000256" key="1">
    <source>
        <dbReference type="ARBA" id="ARBA00023015"/>
    </source>
</evidence>
<evidence type="ECO:0000313" key="5">
    <source>
        <dbReference type="EMBL" id="GAA4413857.1"/>
    </source>
</evidence>
<dbReference type="Pfam" id="PF20240">
    <property type="entry name" value="DUF6597"/>
    <property type="match status" value="1"/>
</dbReference>
<dbReference type="Gene3D" id="1.10.10.60">
    <property type="entry name" value="Homeodomain-like"/>
    <property type="match status" value="1"/>
</dbReference>
<evidence type="ECO:0000256" key="3">
    <source>
        <dbReference type="ARBA" id="ARBA00023163"/>
    </source>
</evidence>
<keyword evidence="1" id="KW-0805">Transcription regulation</keyword>
<dbReference type="PANTHER" id="PTHR46796">
    <property type="entry name" value="HTH-TYPE TRANSCRIPTIONAL ACTIVATOR RHAS-RELATED"/>
    <property type="match status" value="1"/>
</dbReference>
<sequence>MNYGGAYSIQNPKHPVLAVPSAFITGQATHSYQLTLQDRIDMVGVVFKPAGLNSLFGLPMYEFSDERVALSDVLGNNMQELYDRIGEASDAATRIALLEQFLLDRLSRLKSPFNRTDYAANLIIEKRGIININELIDDLYICRRQFERQFLQKVGVSAKYYARIRRIGYILGEFVANRWHVTDWHELIYRAGYYDQSHFIKEFTGFTGKRPTVYARQNIELAKYLSEQ</sequence>
<dbReference type="InterPro" id="IPR050204">
    <property type="entry name" value="AraC_XylS_family_regulators"/>
</dbReference>
<dbReference type="PROSITE" id="PS01124">
    <property type="entry name" value="HTH_ARAC_FAMILY_2"/>
    <property type="match status" value="1"/>
</dbReference>
<evidence type="ECO:0000259" key="4">
    <source>
        <dbReference type="PROSITE" id="PS01124"/>
    </source>
</evidence>
<reference evidence="6" key="1">
    <citation type="journal article" date="2019" name="Int. J. Syst. Evol. Microbiol.">
        <title>The Global Catalogue of Microorganisms (GCM) 10K type strain sequencing project: providing services to taxonomists for standard genome sequencing and annotation.</title>
        <authorList>
            <consortium name="The Broad Institute Genomics Platform"/>
            <consortium name="The Broad Institute Genome Sequencing Center for Infectious Disease"/>
            <person name="Wu L."/>
            <person name="Ma J."/>
        </authorList>
    </citation>
    <scope>NUCLEOTIDE SEQUENCE [LARGE SCALE GENOMIC DNA]</scope>
    <source>
        <strain evidence="6">JCM 17925</strain>
    </source>
</reference>
<gene>
    <name evidence="5" type="ORF">GCM10023187_42640</name>
</gene>
<keyword evidence="6" id="KW-1185">Reference proteome</keyword>
<dbReference type="InterPro" id="IPR018060">
    <property type="entry name" value="HTH_AraC"/>
</dbReference>
<feature type="domain" description="HTH araC/xylS-type" evidence="4">
    <location>
        <begin position="124"/>
        <end position="217"/>
    </location>
</feature>
<dbReference type="Proteomes" id="UP001500936">
    <property type="component" value="Unassembled WGS sequence"/>
</dbReference>
<proteinExistence type="predicted"/>
<keyword evidence="3" id="KW-0804">Transcription</keyword>
<dbReference type="PANTHER" id="PTHR46796:SF13">
    <property type="entry name" value="HTH-TYPE TRANSCRIPTIONAL ACTIVATOR RHAS"/>
    <property type="match status" value="1"/>
</dbReference>
<evidence type="ECO:0000256" key="2">
    <source>
        <dbReference type="ARBA" id="ARBA00023125"/>
    </source>
</evidence>
<dbReference type="InterPro" id="IPR046532">
    <property type="entry name" value="DUF6597"/>
</dbReference>
<organism evidence="5 6">
    <name type="scientific">Nibrella viscosa</name>
    <dbReference type="NCBI Taxonomy" id="1084524"/>
    <lineage>
        <taxon>Bacteria</taxon>
        <taxon>Pseudomonadati</taxon>
        <taxon>Bacteroidota</taxon>
        <taxon>Cytophagia</taxon>
        <taxon>Cytophagales</taxon>
        <taxon>Spirosomataceae</taxon>
        <taxon>Nibrella</taxon>
    </lineage>
</organism>
<dbReference type="EMBL" id="BAABHB010000011">
    <property type="protein sequence ID" value="GAA4413857.1"/>
    <property type="molecule type" value="Genomic_DNA"/>
</dbReference>
<protein>
    <recommendedName>
        <fullName evidence="4">HTH araC/xylS-type domain-containing protein</fullName>
    </recommendedName>
</protein>
<name>A0ABP8KRQ6_9BACT</name>
<dbReference type="Pfam" id="PF12833">
    <property type="entry name" value="HTH_18"/>
    <property type="match status" value="1"/>
</dbReference>